<dbReference type="GO" id="GO:0006865">
    <property type="term" value="P:amino acid transport"/>
    <property type="evidence" value="ECO:0007669"/>
    <property type="project" value="UniProtKB-KW"/>
</dbReference>
<keyword evidence="8 9" id="KW-0472">Membrane</keyword>
<dbReference type="InterPro" id="IPR000515">
    <property type="entry name" value="MetI-like"/>
</dbReference>
<keyword evidence="5 9" id="KW-0812">Transmembrane</keyword>
<dbReference type="Pfam" id="PF00528">
    <property type="entry name" value="BPD_transp_1"/>
    <property type="match status" value="1"/>
</dbReference>
<dbReference type="SUPFAM" id="SSF161098">
    <property type="entry name" value="MetI-like"/>
    <property type="match status" value="1"/>
</dbReference>
<evidence type="ECO:0000256" key="8">
    <source>
        <dbReference type="ARBA" id="ARBA00023136"/>
    </source>
</evidence>
<evidence type="ECO:0000313" key="11">
    <source>
        <dbReference type="EMBL" id="MDQ0314029.1"/>
    </source>
</evidence>
<dbReference type="PANTHER" id="PTHR30614:SF0">
    <property type="entry name" value="L-CYSTINE TRANSPORT SYSTEM PERMEASE PROTEIN TCYL"/>
    <property type="match status" value="1"/>
</dbReference>
<dbReference type="GO" id="GO:0043190">
    <property type="term" value="C:ATP-binding cassette (ABC) transporter complex"/>
    <property type="evidence" value="ECO:0007669"/>
    <property type="project" value="InterPro"/>
</dbReference>
<accession>A0AAE3VKW0</accession>
<feature type="domain" description="ABC transmembrane type-1" evidence="10">
    <location>
        <begin position="60"/>
        <end position="248"/>
    </location>
</feature>
<gene>
    <name evidence="11" type="ORF">J2S73_000466</name>
</gene>
<keyword evidence="7 9" id="KW-1133">Transmembrane helix</keyword>
<feature type="transmembrane region" description="Helical" evidence="9">
    <location>
        <begin position="94"/>
        <end position="117"/>
    </location>
</feature>
<evidence type="ECO:0000259" key="10">
    <source>
        <dbReference type="PROSITE" id="PS50928"/>
    </source>
</evidence>
<dbReference type="NCBIfam" id="TIGR01726">
    <property type="entry name" value="HEQRo_perm_3TM"/>
    <property type="match status" value="1"/>
</dbReference>
<dbReference type="GO" id="GO:0022857">
    <property type="term" value="F:transmembrane transporter activity"/>
    <property type="evidence" value="ECO:0007669"/>
    <property type="project" value="InterPro"/>
</dbReference>
<keyword evidence="3 9" id="KW-0813">Transport</keyword>
<sequence>MCGGADREALRDIRASIRPRRDRAVSRHVHRFEVAVPSLIDTFFNSEVMLRALPMLMRGLINTAYLTVASVLIGSFAGVLICIARLYAPKPVRYLAVGFIDIFRALPVLVVLIVIYYALPFVGVRFDSFTSAVIALSLVLAAFTAEVFRAGIMSIPAGQFEAARALGIPFPITLYKVIIPQALKIATPPQTSNCIAIAKDTSLASVVAMPDLLKQATDAQALMANPSPLIAAAIIYLIILWPAVRVVAWLETRGGASAAKMGPD</sequence>
<proteinExistence type="inferred from homology"/>
<name>A0AAE3VKW0_9HYPH</name>
<comment type="subcellular location">
    <subcellularLocation>
        <location evidence="1">Cell inner membrane</location>
        <topology evidence="1">Multi-pass membrane protein</topology>
    </subcellularLocation>
    <subcellularLocation>
        <location evidence="9">Cell membrane</location>
        <topology evidence="9">Multi-pass membrane protein</topology>
    </subcellularLocation>
</comment>
<dbReference type="InterPro" id="IPR010065">
    <property type="entry name" value="AA_ABC_transptr_permease_3TM"/>
</dbReference>
<evidence type="ECO:0000256" key="1">
    <source>
        <dbReference type="ARBA" id="ARBA00004429"/>
    </source>
</evidence>
<evidence type="ECO:0000256" key="7">
    <source>
        <dbReference type="ARBA" id="ARBA00022989"/>
    </source>
</evidence>
<feature type="transmembrane region" description="Helical" evidence="9">
    <location>
        <begin position="64"/>
        <end position="87"/>
    </location>
</feature>
<feature type="transmembrane region" description="Helical" evidence="9">
    <location>
        <begin position="229"/>
        <end position="250"/>
    </location>
</feature>
<dbReference type="InterPro" id="IPR043429">
    <property type="entry name" value="ArtM/GltK/GlnP/TcyL/YhdX-like"/>
</dbReference>
<dbReference type="InterPro" id="IPR035906">
    <property type="entry name" value="MetI-like_sf"/>
</dbReference>
<dbReference type="PANTHER" id="PTHR30614">
    <property type="entry name" value="MEMBRANE COMPONENT OF AMINO ACID ABC TRANSPORTER"/>
    <property type="match status" value="1"/>
</dbReference>
<evidence type="ECO:0000256" key="4">
    <source>
        <dbReference type="ARBA" id="ARBA00022475"/>
    </source>
</evidence>
<comment type="caution">
    <text evidence="11">The sequence shown here is derived from an EMBL/GenBank/DDBJ whole genome shotgun (WGS) entry which is preliminary data.</text>
</comment>
<reference evidence="11" key="1">
    <citation type="submission" date="2023-07" db="EMBL/GenBank/DDBJ databases">
        <title>Genomic Encyclopedia of Type Strains, Phase IV (KMG-IV): sequencing the most valuable type-strain genomes for metagenomic binning, comparative biology and taxonomic classification.</title>
        <authorList>
            <person name="Goeker M."/>
        </authorList>
    </citation>
    <scope>NUCLEOTIDE SEQUENCE</scope>
    <source>
        <strain evidence="11">DSM 21202</strain>
    </source>
</reference>
<evidence type="ECO:0000256" key="6">
    <source>
        <dbReference type="ARBA" id="ARBA00022970"/>
    </source>
</evidence>
<dbReference type="PROSITE" id="PS50928">
    <property type="entry name" value="ABC_TM1"/>
    <property type="match status" value="1"/>
</dbReference>
<keyword evidence="6" id="KW-0029">Amino-acid transport</keyword>
<evidence type="ECO:0000256" key="9">
    <source>
        <dbReference type="RuleBase" id="RU363032"/>
    </source>
</evidence>
<dbReference type="Proteomes" id="UP001229244">
    <property type="component" value="Unassembled WGS sequence"/>
</dbReference>
<protein>
    <submittedName>
        <fullName evidence="11">Polar amino acid transport system permease protein</fullName>
    </submittedName>
</protein>
<dbReference type="Gene3D" id="1.10.3720.10">
    <property type="entry name" value="MetI-like"/>
    <property type="match status" value="1"/>
</dbReference>
<keyword evidence="4" id="KW-1003">Cell membrane</keyword>
<evidence type="ECO:0000256" key="5">
    <source>
        <dbReference type="ARBA" id="ARBA00022692"/>
    </source>
</evidence>
<keyword evidence="12" id="KW-1185">Reference proteome</keyword>
<dbReference type="CDD" id="cd06261">
    <property type="entry name" value="TM_PBP2"/>
    <property type="match status" value="1"/>
</dbReference>
<dbReference type="AlphaFoldDB" id="A0AAE3VKW0"/>
<feature type="transmembrane region" description="Helical" evidence="9">
    <location>
        <begin position="129"/>
        <end position="148"/>
    </location>
</feature>
<organism evidence="11 12">
    <name type="scientific">Amorphus orientalis</name>
    <dbReference type="NCBI Taxonomy" id="649198"/>
    <lineage>
        <taxon>Bacteria</taxon>
        <taxon>Pseudomonadati</taxon>
        <taxon>Pseudomonadota</taxon>
        <taxon>Alphaproteobacteria</taxon>
        <taxon>Hyphomicrobiales</taxon>
        <taxon>Amorphaceae</taxon>
        <taxon>Amorphus</taxon>
    </lineage>
</organism>
<evidence type="ECO:0000256" key="2">
    <source>
        <dbReference type="ARBA" id="ARBA00010072"/>
    </source>
</evidence>
<evidence type="ECO:0000313" key="12">
    <source>
        <dbReference type="Proteomes" id="UP001229244"/>
    </source>
</evidence>
<dbReference type="EMBL" id="JAUSUL010000001">
    <property type="protein sequence ID" value="MDQ0314029.1"/>
    <property type="molecule type" value="Genomic_DNA"/>
</dbReference>
<evidence type="ECO:0000256" key="3">
    <source>
        <dbReference type="ARBA" id="ARBA00022448"/>
    </source>
</evidence>
<comment type="similarity">
    <text evidence="2">Belongs to the binding-protein-dependent transport system permease family. HisMQ subfamily.</text>
</comment>